<evidence type="ECO:0000313" key="2">
    <source>
        <dbReference type="EMBL" id="KAJ9584189.1"/>
    </source>
</evidence>
<feature type="non-terminal residue" evidence="2">
    <location>
        <position position="100"/>
    </location>
</feature>
<keyword evidence="1" id="KW-1133">Transmembrane helix</keyword>
<evidence type="ECO:0000256" key="1">
    <source>
        <dbReference type="SAM" id="Phobius"/>
    </source>
</evidence>
<keyword evidence="1" id="KW-0472">Membrane</keyword>
<dbReference type="AlphaFoldDB" id="A0AAD8EBW8"/>
<name>A0AAD8EBW8_DIPPU</name>
<proteinExistence type="predicted"/>
<organism evidence="2 3">
    <name type="scientific">Diploptera punctata</name>
    <name type="common">Pacific beetle cockroach</name>
    <dbReference type="NCBI Taxonomy" id="6984"/>
    <lineage>
        <taxon>Eukaryota</taxon>
        <taxon>Metazoa</taxon>
        <taxon>Ecdysozoa</taxon>
        <taxon>Arthropoda</taxon>
        <taxon>Hexapoda</taxon>
        <taxon>Insecta</taxon>
        <taxon>Pterygota</taxon>
        <taxon>Neoptera</taxon>
        <taxon>Polyneoptera</taxon>
        <taxon>Dictyoptera</taxon>
        <taxon>Blattodea</taxon>
        <taxon>Blaberoidea</taxon>
        <taxon>Blaberidae</taxon>
        <taxon>Diplopterinae</taxon>
        <taxon>Diploptera</taxon>
    </lineage>
</organism>
<feature type="transmembrane region" description="Helical" evidence="1">
    <location>
        <begin position="58"/>
        <end position="84"/>
    </location>
</feature>
<keyword evidence="1" id="KW-0812">Transmembrane</keyword>
<sequence length="100" mass="11656">LAEISYFNLMLICSRTCFDIFFYIIISLARLFEPWMSISAPSSGWPKNLQISLLTPELFLIITEKLYLCVAWQLYVVLLTGIYINLAVKHFQRKTLFSVL</sequence>
<dbReference type="EMBL" id="JASPKZ010007449">
    <property type="protein sequence ID" value="KAJ9584189.1"/>
    <property type="molecule type" value="Genomic_DNA"/>
</dbReference>
<protein>
    <submittedName>
        <fullName evidence="2">Uncharacterized protein</fullName>
    </submittedName>
</protein>
<accession>A0AAD8EBW8</accession>
<dbReference type="Proteomes" id="UP001233999">
    <property type="component" value="Unassembled WGS sequence"/>
</dbReference>
<evidence type="ECO:0000313" key="3">
    <source>
        <dbReference type="Proteomes" id="UP001233999"/>
    </source>
</evidence>
<reference evidence="2" key="1">
    <citation type="journal article" date="2023" name="IScience">
        <title>Live-bearing cockroach genome reveals convergent evolutionary mechanisms linked to viviparity in insects and beyond.</title>
        <authorList>
            <person name="Fouks B."/>
            <person name="Harrison M.C."/>
            <person name="Mikhailova A.A."/>
            <person name="Marchal E."/>
            <person name="English S."/>
            <person name="Carruthers M."/>
            <person name="Jennings E.C."/>
            <person name="Chiamaka E.L."/>
            <person name="Frigard R.A."/>
            <person name="Pippel M."/>
            <person name="Attardo G.M."/>
            <person name="Benoit J.B."/>
            <person name="Bornberg-Bauer E."/>
            <person name="Tobe S.S."/>
        </authorList>
    </citation>
    <scope>NUCLEOTIDE SEQUENCE</scope>
    <source>
        <strain evidence="2">Stay&amp;Tobe</strain>
    </source>
</reference>
<comment type="caution">
    <text evidence="2">The sequence shown here is derived from an EMBL/GenBank/DDBJ whole genome shotgun (WGS) entry which is preliminary data.</text>
</comment>
<reference evidence="2" key="2">
    <citation type="submission" date="2023-05" db="EMBL/GenBank/DDBJ databases">
        <authorList>
            <person name="Fouks B."/>
        </authorList>
    </citation>
    <scope>NUCLEOTIDE SEQUENCE</scope>
    <source>
        <strain evidence="2">Stay&amp;Tobe</strain>
        <tissue evidence="2">Testes</tissue>
    </source>
</reference>
<gene>
    <name evidence="2" type="ORF">L9F63_021486</name>
</gene>
<keyword evidence="3" id="KW-1185">Reference proteome</keyword>
<feature type="non-terminal residue" evidence="2">
    <location>
        <position position="1"/>
    </location>
</feature>